<evidence type="ECO:0000313" key="1">
    <source>
        <dbReference type="EMBL" id="RBM05910.1"/>
    </source>
</evidence>
<sequence>MREHYGKQGPILSGFAAARRGWDVVLTTWFGFGLTDDWQHMIGNVIFRDHSPAADAKEGFVRKVF</sequence>
<dbReference type="Proteomes" id="UP000252680">
    <property type="component" value="Unassembled WGS sequence"/>
</dbReference>
<dbReference type="EMBL" id="QEXL01000015">
    <property type="protein sequence ID" value="RBM05910.1"/>
    <property type="molecule type" value="Genomic_DNA"/>
</dbReference>
<gene>
    <name evidence="1" type="ORF">NJLHNGOC_11610</name>
</gene>
<proteinExistence type="predicted"/>
<evidence type="ECO:0000313" key="2">
    <source>
        <dbReference type="Proteomes" id="UP000252680"/>
    </source>
</evidence>
<dbReference type="AlphaFoldDB" id="A0A365YSY1"/>
<accession>A0A365YSY1</accession>
<keyword evidence="2" id="KW-1185">Reference proteome</keyword>
<protein>
    <submittedName>
        <fullName evidence="1">Uncharacterized protein</fullName>
    </submittedName>
</protein>
<organism evidence="1 2">
    <name type="scientific">Novacetimonas cocois</name>
    <dbReference type="NCBI Taxonomy" id="1747507"/>
    <lineage>
        <taxon>Bacteria</taxon>
        <taxon>Pseudomonadati</taxon>
        <taxon>Pseudomonadota</taxon>
        <taxon>Alphaproteobacteria</taxon>
        <taxon>Acetobacterales</taxon>
        <taxon>Acetobacteraceae</taxon>
        <taxon>Novacetimonas</taxon>
    </lineage>
</organism>
<comment type="caution">
    <text evidence="1">The sequence shown here is derived from an EMBL/GenBank/DDBJ whole genome shotgun (WGS) entry which is preliminary data.</text>
</comment>
<reference evidence="1 2" key="1">
    <citation type="submission" date="2018-05" db="EMBL/GenBank/DDBJ databases">
        <title>Komagataeibacter cocois sp. nov., for a novel cellulose- producing strain isolated from coconut milk.</title>
        <authorList>
            <person name="Liu L."/>
            <person name="Wang Y."/>
            <person name="Liu S."/>
            <person name="Bi J."/>
            <person name="Chen H."/>
            <person name="Deng J."/>
            <person name="Zhang C."/>
            <person name="Hu Q."/>
            <person name="Li C."/>
        </authorList>
    </citation>
    <scope>NUCLEOTIDE SEQUENCE [LARGE SCALE GENOMIC DNA]</scope>
    <source>
        <strain evidence="1 2">WE7</strain>
    </source>
</reference>
<name>A0A365YSY1_9PROT</name>